<keyword evidence="1" id="KW-0732">Signal</keyword>
<sequence length="207" mass="22917">MFKNFIFLLIFLSAPLAAWADTTKSDIYWAVLRSDSANLVHPGIEIFNFQEQRQFSNELSDSACEGNQVAYGKLEAAASLGNATANTALAWLYGAQHCHYFQNNPELVTSLYKRAAEQGYPIAMTSYGIKLLRGEGTAKNHYVGTVYLLNAALSGWGNAGLFLAEHILLGVNAEYDRDVAQALYDEFRYSAYNDELIGSVENLLAQH</sequence>
<reference evidence="2 3" key="1">
    <citation type="submission" date="2016-10" db="EMBL/GenBank/DDBJ databases">
        <authorList>
            <person name="de Groot N.N."/>
        </authorList>
    </citation>
    <scope>NUCLEOTIDE SEQUENCE [LARGE SCALE GENOMIC DNA]</scope>
    <source>
        <strain evidence="2 3">CGMCC 1.10959</strain>
    </source>
</reference>
<dbReference type="STRING" id="999627.SAMN05216236_1704"/>
<dbReference type="SUPFAM" id="SSF81901">
    <property type="entry name" value="HCP-like"/>
    <property type="match status" value="1"/>
</dbReference>
<name>A0A1I7ECW1_9RHOB</name>
<dbReference type="InterPro" id="IPR006597">
    <property type="entry name" value="Sel1-like"/>
</dbReference>
<dbReference type="Proteomes" id="UP000182466">
    <property type="component" value="Unassembled WGS sequence"/>
</dbReference>
<gene>
    <name evidence="2" type="ORF">SAMN05216236_1704</name>
</gene>
<evidence type="ECO:0000313" key="3">
    <source>
        <dbReference type="Proteomes" id="UP000182466"/>
    </source>
</evidence>
<proteinExistence type="predicted"/>
<evidence type="ECO:0000313" key="2">
    <source>
        <dbReference type="EMBL" id="SFU21781.1"/>
    </source>
</evidence>
<keyword evidence="3" id="KW-1185">Reference proteome</keyword>
<dbReference type="Gene3D" id="1.25.40.10">
    <property type="entry name" value="Tetratricopeptide repeat domain"/>
    <property type="match status" value="1"/>
</dbReference>
<accession>A0A1I7ECW1</accession>
<dbReference type="RefSeq" id="WP_027260730.1">
    <property type="nucleotide sequence ID" value="NZ_FPAW01000070.1"/>
</dbReference>
<dbReference type="InterPro" id="IPR011990">
    <property type="entry name" value="TPR-like_helical_dom_sf"/>
</dbReference>
<feature type="chain" id="PRO_5010368170" description="Sel1 repeat-containing protein" evidence="1">
    <location>
        <begin position="21"/>
        <end position="207"/>
    </location>
</feature>
<dbReference type="AlphaFoldDB" id="A0A1I7ECW1"/>
<dbReference type="OrthoDB" id="7848989at2"/>
<evidence type="ECO:0000256" key="1">
    <source>
        <dbReference type="SAM" id="SignalP"/>
    </source>
</evidence>
<organism evidence="2 3">
    <name type="scientific">Sedimentitalea nanhaiensis</name>
    <dbReference type="NCBI Taxonomy" id="999627"/>
    <lineage>
        <taxon>Bacteria</taxon>
        <taxon>Pseudomonadati</taxon>
        <taxon>Pseudomonadota</taxon>
        <taxon>Alphaproteobacteria</taxon>
        <taxon>Rhodobacterales</taxon>
        <taxon>Paracoccaceae</taxon>
        <taxon>Sedimentitalea</taxon>
    </lineage>
</organism>
<protein>
    <recommendedName>
        <fullName evidence="4">Sel1 repeat-containing protein</fullName>
    </recommendedName>
</protein>
<dbReference type="SMART" id="SM00671">
    <property type="entry name" value="SEL1"/>
    <property type="match status" value="2"/>
</dbReference>
<feature type="signal peptide" evidence="1">
    <location>
        <begin position="1"/>
        <end position="20"/>
    </location>
</feature>
<dbReference type="EMBL" id="FPAW01000070">
    <property type="protein sequence ID" value="SFU21781.1"/>
    <property type="molecule type" value="Genomic_DNA"/>
</dbReference>
<evidence type="ECO:0008006" key="4">
    <source>
        <dbReference type="Google" id="ProtNLM"/>
    </source>
</evidence>